<dbReference type="eggNOG" id="ENOG502RZQV">
    <property type="taxonomic scope" value="Eukaryota"/>
</dbReference>
<dbReference type="InParanoid" id="V5G0H1"/>
<dbReference type="PANTHER" id="PTHR28523">
    <property type="entry name" value="CYTOCHROME C OXIDASE ASSEMBLY FACTOR 1"/>
    <property type="match status" value="1"/>
</dbReference>
<accession>V5G0H1</accession>
<evidence type="ECO:0000313" key="1">
    <source>
        <dbReference type="EMBL" id="GAD95471.1"/>
    </source>
</evidence>
<dbReference type="OrthoDB" id="2100652at2759"/>
<evidence type="ECO:0000313" key="2">
    <source>
        <dbReference type="Proteomes" id="UP000018001"/>
    </source>
</evidence>
<dbReference type="EMBL" id="BAUL01000131">
    <property type="protein sequence ID" value="GAD95471.1"/>
    <property type="molecule type" value="Genomic_DNA"/>
</dbReference>
<dbReference type="PANTHER" id="PTHR28523:SF1">
    <property type="entry name" value="CYTOCHROME C OXIDASE ASSEMBLY FACTOR 1"/>
    <property type="match status" value="1"/>
</dbReference>
<reference evidence="2" key="1">
    <citation type="journal article" date="2014" name="Genome Announc.">
        <title>Draft genome sequence of the formaldehyde-resistant fungus Byssochlamys spectabilis No. 5 (anamorph Paecilomyces variotii No. 5) (NBRC109023).</title>
        <authorList>
            <person name="Oka T."/>
            <person name="Ekino K."/>
            <person name="Fukuda K."/>
            <person name="Nomura Y."/>
        </authorList>
    </citation>
    <scope>NUCLEOTIDE SEQUENCE [LARGE SCALE GENOMIC DNA]</scope>
    <source>
        <strain evidence="2">No. 5 / NBRC 109023</strain>
    </source>
</reference>
<proteinExistence type="predicted"/>
<comment type="caution">
    <text evidence="1">The sequence shown here is derived from an EMBL/GenBank/DDBJ whole genome shotgun (WGS) entry which is preliminary data.</text>
</comment>
<dbReference type="FunCoup" id="V5G0H1">
    <property type="interactions" value="33"/>
</dbReference>
<dbReference type="InterPro" id="IPR042432">
    <property type="entry name" value="Coa1_fungi"/>
</dbReference>
<dbReference type="AlphaFoldDB" id="V5G0H1"/>
<dbReference type="Proteomes" id="UP000018001">
    <property type="component" value="Unassembled WGS sequence"/>
</dbReference>
<sequence>MSQSMSLRTLQTHIRPRLSSRGCRHVLPSSRRTLIPAPSANSGPLLDRRPDRALPEVNPGRSWKRTLPIFAVVVGAAMLGIFNYQKSSSSVVSSTLYALRTSPQAREILGDEIYFASKIPWIRGSMDQLHGRIDITYWVKGTKGEGKMRFRSIRPERTSYFRTQEWSLETKDGTVVQLLNENEEDPFKAA</sequence>
<dbReference type="GO" id="GO:0033617">
    <property type="term" value="P:mitochondrial respiratory chain complex IV assembly"/>
    <property type="evidence" value="ECO:0007669"/>
    <property type="project" value="InterPro"/>
</dbReference>
<gene>
    <name evidence="1" type="ORF">PVAR5_4114</name>
</gene>
<dbReference type="Pfam" id="PF08695">
    <property type="entry name" value="Coa1"/>
    <property type="match status" value="1"/>
</dbReference>
<dbReference type="GO" id="GO:0005743">
    <property type="term" value="C:mitochondrial inner membrane"/>
    <property type="evidence" value="ECO:0007669"/>
    <property type="project" value="TreeGrafter"/>
</dbReference>
<keyword evidence="2" id="KW-1185">Reference proteome</keyword>
<dbReference type="InterPro" id="IPR014807">
    <property type="entry name" value="Coa1"/>
</dbReference>
<organism evidence="1 2">
    <name type="scientific">Byssochlamys spectabilis (strain No. 5 / NBRC 109023)</name>
    <name type="common">Paecilomyces variotii</name>
    <dbReference type="NCBI Taxonomy" id="1356009"/>
    <lineage>
        <taxon>Eukaryota</taxon>
        <taxon>Fungi</taxon>
        <taxon>Dikarya</taxon>
        <taxon>Ascomycota</taxon>
        <taxon>Pezizomycotina</taxon>
        <taxon>Eurotiomycetes</taxon>
        <taxon>Eurotiomycetidae</taxon>
        <taxon>Eurotiales</taxon>
        <taxon>Thermoascaceae</taxon>
        <taxon>Paecilomyces</taxon>
    </lineage>
</organism>
<dbReference type="HOGENOM" id="CLU_092488_1_1_1"/>
<name>V5G0H1_BYSSN</name>
<protein>
    <submittedName>
        <fullName evidence="1">Cytochrome oxidase complex assembly protein</fullName>
    </submittedName>
</protein>